<gene>
    <name evidence="4" type="ORF">SBRCBS47491_003798</name>
</gene>
<sequence>MVNLPAGIQSETDYAITSQVVNITTTGYGCGPTIDVGAASAISASMTSGRCIGFVRHYIRVWHQHQHLGGARVRGAQHQRLHFQLQHGLVRSPPPAEFLSIGYYEGYQFDWPCLYQDASQIDTSKFTYIHYAFTTINTDYTFGIGTGMNRLSGLRPFVLNTGSPCATVNPLPNYMSPDTMHAAAGCYQDRLCYLVMPPGETPRRPTGIGSLVLGNDWGNLTRQDLIIGLPPTTVSKCGDSAFVDQTSDVSPPVADCMQIVNNIEGTDGDYSIHKAQTGMLQSSKCIFGIEGPGGNIANQDAIDLTRDSVAKFDQPGKIDAKDTMDCGSGTVTWGIY</sequence>
<dbReference type="Gene3D" id="3.20.20.80">
    <property type="entry name" value="Glycosidases"/>
    <property type="match status" value="1"/>
</dbReference>
<keyword evidence="2" id="KW-0843">Virulence</keyword>
<evidence type="ECO:0000256" key="1">
    <source>
        <dbReference type="ARBA" id="ARBA00022669"/>
    </source>
</evidence>
<dbReference type="InterPro" id="IPR017853">
    <property type="entry name" value="GH"/>
</dbReference>
<dbReference type="PANTHER" id="PTHR47700:SF2">
    <property type="entry name" value="CHITINASE"/>
    <property type="match status" value="1"/>
</dbReference>
<dbReference type="InterPro" id="IPR029226">
    <property type="entry name" value="Ecp2-like"/>
</dbReference>
<keyword evidence="1" id="KW-0147">Chitin-binding</keyword>
<dbReference type="Pfam" id="PF14856">
    <property type="entry name" value="Hce2"/>
    <property type="match status" value="1"/>
</dbReference>
<comment type="caution">
    <text evidence="4">The sequence shown here is derived from an EMBL/GenBank/DDBJ whole genome shotgun (WGS) entry which is preliminary data.</text>
</comment>
<dbReference type="InterPro" id="IPR053214">
    <property type="entry name" value="LysM12-like"/>
</dbReference>
<dbReference type="EMBL" id="CAWUHC010000026">
    <property type="protein sequence ID" value="CAK7219293.1"/>
    <property type="molecule type" value="Genomic_DNA"/>
</dbReference>
<evidence type="ECO:0000256" key="2">
    <source>
        <dbReference type="ARBA" id="ARBA00023026"/>
    </source>
</evidence>
<evidence type="ECO:0000313" key="4">
    <source>
        <dbReference type="EMBL" id="CAK7219293.1"/>
    </source>
</evidence>
<evidence type="ECO:0000259" key="3">
    <source>
        <dbReference type="Pfam" id="PF14856"/>
    </source>
</evidence>
<accession>A0ABP0BIA4</accession>
<name>A0ABP0BIA4_9PEZI</name>
<feature type="domain" description="Ecp2 effector protein-like" evidence="3">
    <location>
        <begin position="236"/>
        <end position="326"/>
    </location>
</feature>
<keyword evidence="5" id="KW-1185">Reference proteome</keyword>
<dbReference type="SUPFAM" id="SSF51445">
    <property type="entry name" value="(Trans)glycosidases"/>
    <property type="match status" value="1"/>
</dbReference>
<reference evidence="4 5" key="1">
    <citation type="submission" date="2024-01" db="EMBL/GenBank/DDBJ databases">
        <authorList>
            <person name="Allen C."/>
            <person name="Tagirdzhanova G."/>
        </authorList>
    </citation>
    <scope>NUCLEOTIDE SEQUENCE [LARGE SCALE GENOMIC DNA]</scope>
</reference>
<evidence type="ECO:0000313" key="5">
    <source>
        <dbReference type="Proteomes" id="UP001642406"/>
    </source>
</evidence>
<proteinExistence type="predicted"/>
<dbReference type="Proteomes" id="UP001642406">
    <property type="component" value="Unassembled WGS sequence"/>
</dbReference>
<dbReference type="PANTHER" id="PTHR47700">
    <property type="entry name" value="V CHITINASE, PUTATIVE (AFU_ORTHOLOGUE AFUA_6G13720)-RELATED"/>
    <property type="match status" value="1"/>
</dbReference>
<organism evidence="4 5">
    <name type="scientific">Sporothrix bragantina</name>
    <dbReference type="NCBI Taxonomy" id="671064"/>
    <lineage>
        <taxon>Eukaryota</taxon>
        <taxon>Fungi</taxon>
        <taxon>Dikarya</taxon>
        <taxon>Ascomycota</taxon>
        <taxon>Pezizomycotina</taxon>
        <taxon>Sordariomycetes</taxon>
        <taxon>Sordariomycetidae</taxon>
        <taxon>Ophiostomatales</taxon>
        <taxon>Ophiostomataceae</taxon>
        <taxon>Sporothrix</taxon>
    </lineage>
</organism>
<protein>
    <recommendedName>
        <fullName evidence="3">Ecp2 effector protein-like domain-containing protein</fullName>
    </recommendedName>
</protein>